<keyword evidence="3" id="KW-1185">Reference proteome</keyword>
<accession>A0A087GVJ1</accession>
<dbReference type="Proteomes" id="UP000029120">
    <property type="component" value="Chromosome 5"/>
</dbReference>
<protein>
    <submittedName>
        <fullName evidence="2">Uncharacterized protein</fullName>
    </submittedName>
</protein>
<dbReference type="Gramene" id="KFK33893">
    <property type="protein sequence ID" value="KFK33893"/>
    <property type="gene ID" value="AALP_AA5G074700"/>
</dbReference>
<gene>
    <name evidence="2" type="ordered locus">AALP_Aa5g074700</name>
</gene>
<feature type="region of interest" description="Disordered" evidence="1">
    <location>
        <begin position="1"/>
        <end position="36"/>
    </location>
</feature>
<feature type="region of interest" description="Disordered" evidence="1">
    <location>
        <begin position="661"/>
        <end position="688"/>
    </location>
</feature>
<dbReference type="OrthoDB" id="1078315at2759"/>
<reference evidence="3" key="1">
    <citation type="journal article" date="2015" name="Nat. Plants">
        <title>Genome expansion of Arabis alpina linked with retrotransposition and reduced symmetric DNA methylation.</title>
        <authorList>
            <person name="Willing E.M."/>
            <person name="Rawat V."/>
            <person name="Mandakova T."/>
            <person name="Maumus F."/>
            <person name="James G.V."/>
            <person name="Nordstroem K.J."/>
            <person name="Becker C."/>
            <person name="Warthmann N."/>
            <person name="Chica C."/>
            <person name="Szarzynska B."/>
            <person name="Zytnicki M."/>
            <person name="Albani M.C."/>
            <person name="Kiefer C."/>
            <person name="Bergonzi S."/>
            <person name="Castaings L."/>
            <person name="Mateos J.L."/>
            <person name="Berns M.C."/>
            <person name="Bujdoso N."/>
            <person name="Piofczyk T."/>
            <person name="de Lorenzo L."/>
            <person name="Barrero-Sicilia C."/>
            <person name="Mateos I."/>
            <person name="Piednoel M."/>
            <person name="Hagmann J."/>
            <person name="Chen-Min-Tao R."/>
            <person name="Iglesias-Fernandez R."/>
            <person name="Schuster S.C."/>
            <person name="Alonso-Blanco C."/>
            <person name="Roudier F."/>
            <person name="Carbonero P."/>
            <person name="Paz-Ares J."/>
            <person name="Davis S.J."/>
            <person name="Pecinka A."/>
            <person name="Quesneville H."/>
            <person name="Colot V."/>
            <person name="Lysak M.A."/>
            <person name="Weigel D."/>
            <person name="Coupland G."/>
            <person name="Schneeberger K."/>
        </authorList>
    </citation>
    <scope>NUCLEOTIDE SEQUENCE [LARGE SCALE GENOMIC DNA]</scope>
    <source>
        <strain evidence="3">cv. Pajares</strain>
    </source>
</reference>
<feature type="compositionally biased region" description="Basic and acidic residues" evidence="1">
    <location>
        <begin position="1"/>
        <end position="27"/>
    </location>
</feature>
<dbReference type="EMBL" id="CM002873">
    <property type="protein sequence ID" value="KFK33893.1"/>
    <property type="molecule type" value="Genomic_DNA"/>
</dbReference>
<dbReference type="eggNOG" id="ENOG502R1JX">
    <property type="taxonomic scope" value="Eukaryota"/>
</dbReference>
<dbReference type="AlphaFoldDB" id="A0A087GVJ1"/>
<proteinExistence type="predicted"/>
<name>A0A087GVJ1_ARAAL</name>
<evidence type="ECO:0000313" key="3">
    <source>
        <dbReference type="Proteomes" id="UP000029120"/>
    </source>
</evidence>
<sequence>MKQCLSDEHEHEPSRVITTRDYKDSPSHGRNVLRNGKTEQLESNSRDYIDLARQVEQPEAIFVALKGERYSEDGRDMDANRHGSSPLSQIGESEAYVDNVRKVVYLDDEREEMRNEYHFGNDSRMHFDVHERDIVVDQDRRVVELRQVCLNKGEAAHLDNERRDVNMHYKTQQLKKDYDSGMHFDLKKDYESGTDDRMRSDVRRLDTVVDHEDARGLRYIGVSLNDRKEAYLQCESQQRLKDHEKAPYGIMHSNVNKSDFLVNREDARALKLRGVAFDDGKKSYLDNESGDGYLRYRNQQRMKDYDYGIDDGTYRDVNSSEIIVDHGDARALERRGVSFNDVKEPYRDNERRDVYRRYENRQLKKGYNVGINDRMYHDINRLQIVVDHEVARGPELRELSFNGRSEAHLDKERRDAYMRYEIQQRKKDYDSVIDDRMCHDVNTSEIVVNQEVARDLERREVSLYDGREAYLHSESQQFVKDLEIDSYGMMHPNGSRSTAGKQDERRGVSLYDERAAYLHHESHQLVKDHEIDSYGMMHPDVSRSSVGKQDDEARRYMKYHFDDRKQVSLDDECLQLRNGGHVKAHDNMRYPDGRQEVYRSNDEILHTRDGNGLRSGVVDEAGEVIHEKMARDFNYEKPYSGRFRDHEVAYNYRDKLGNYAVEGGTSTKPSRYLADERNFGNDGHAAAPRPRISVKERLGRRLKDSRVPVKYRLLHQVKNPKVKGKSHNRRN</sequence>
<evidence type="ECO:0000256" key="1">
    <source>
        <dbReference type="SAM" id="MobiDB-lite"/>
    </source>
</evidence>
<evidence type="ECO:0000313" key="2">
    <source>
        <dbReference type="EMBL" id="KFK33893.1"/>
    </source>
</evidence>
<organism evidence="2 3">
    <name type="scientific">Arabis alpina</name>
    <name type="common">Alpine rock-cress</name>
    <dbReference type="NCBI Taxonomy" id="50452"/>
    <lineage>
        <taxon>Eukaryota</taxon>
        <taxon>Viridiplantae</taxon>
        <taxon>Streptophyta</taxon>
        <taxon>Embryophyta</taxon>
        <taxon>Tracheophyta</taxon>
        <taxon>Spermatophyta</taxon>
        <taxon>Magnoliopsida</taxon>
        <taxon>eudicotyledons</taxon>
        <taxon>Gunneridae</taxon>
        <taxon>Pentapetalae</taxon>
        <taxon>rosids</taxon>
        <taxon>malvids</taxon>
        <taxon>Brassicales</taxon>
        <taxon>Brassicaceae</taxon>
        <taxon>Arabideae</taxon>
        <taxon>Arabis</taxon>
    </lineage>
</organism>